<evidence type="ECO:0000256" key="9">
    <source>
        <dbReference type="RuleBase" id="RU361157"/>
    </source>
</evidence>
<organism evidence="11 12">
    <name type="scientific">Nakamurella flavida</name>
    <dbReference type="NCBI Taxonomy" id="363630"/>
    <lineage>
        <taxon>Bacteria</taxon>
        <taxon>Bacillati</taxon>
        <taxon>Actinomycetota</taxon>
        <taxon>Actinomycetes</taxon>
        <taxon>Nakamurellales</taxon>
        <taxon>Nakamurellaceae</taxon>
        <taxon>Nakamurella</taxon>
    </lineage>
</organism>
<feature type="transmembrane region" description="Helical" evidence="9">
    <location>
        <begin position="30"/>
        <end position="50"/>
    </location>
</feature>
<feature type="transmembrane region" description="Helical" evidence="9">
    <location>
        <begin position="70"/>
        <end position="96"/>
    </location>
</feature>
<name>A0A938YNG1_9ACTN</name>
<dbReference type="GO" id="GO:0005886">
    <property type="term" value="C:plasma membrane"/>
    <property type="evidence" value="ECO:0007669"/>
    <property type="project" value="UniProtKB-SubCell"/>
</dbReference>
<evidence type="ECO:0000256" key="2">
    <source>
        <dbReference type="ARBA" id="ARBA00007783"/>
    </source>
</evidence>
<evidence type="ECO:0000313" key="11">
    <source>
        <dbReference type="EMBL" id="MBM9478509.1"/>
    </source>
</evidence>
<evidence type="ECO:0000256" key="4">
    <source>
        <dbReference type="ARBA" id="ARBA00022475"/>
    </source>
</evidence>
<dbReference type="PROSITE" id="PS51012">
    <property type="entry name" value="ABC_TM2"/>
    <property type="match status" value="1"/>
</dbReference>
<dbReference type="RefSeq" id="WP_205258533.1">
    <property type="nucleotide sequence ID" value="NZ_BAAAPV010000007.1"/>
</dbReference>
<evidence type="ECO:0000256" key="8">
    <source>
        <dbReference type="ARBA" id="ARBA00023136"/>
    </source>
</evidence>
<keyword evidence="6 9" id="KW-0812">Transmembrane</keyword>
<comment type="caution">
    <text evidence="11">The sequence shown here is derived from an EMBL/GenBank/DDBJ whole genome shotgun (WGS) entry which is preliminary data.</text>
</comment>
<evidence type="ECO:0000256" key="3">
    <source>
        <dbReference type="ARBA" id="ARBA00022448"/>
    </source>
</evidence>
<evidence type="ECO:0000313" key="12">
    <source>
        <dbReference type="Proteomes" id="UP000663801"/>
    </source>
</evidence>
<evidence type="ECO:0000256" key="1">
    <source>
        <dbReference type="ARBA" id="ARBA00004429"/>
    </source>
</evidence>
<feature type="transmembrane region" description="Helical" evidence="9">
    <location>
        <begin position="144"/>
        <end position="168"/>
    </location>
</feature>
<feature type="transmembrane region" description="Helical" evidence="9">
    <location>
        <begin position="247"/>
        <end position="266"/>
    </location>
</feature>
<accession>A0A938YNG1</accession>
<gene>
    <name evidence="11" type="ORF">JL107_18820</name>
</gene>
<sequence>MSVLSDLRGSREILGNLTMREVRGKYKRSFLGQAWSLLNPIASLAIYTVVFGFVLRAQPAVGDPSGIDNFTLWLACALLPWNFFSNTVNGGMNALLGNSNLLQKVYFPRYTLVASNMLASLVTFGFELLVLAVVAVIFGSQIWFYIPLIAVFVLLLAAFGLGIGLMLSIANVYFRDTAQFVGIGMQVWFYLTPIVYPVSLIAAKEATWRAEGNDFPLTFLYRLNPTERFATVFRNLIYDNRVPDWSDMTYCLGAAVVSLALGAWVFSRFQGKVAEEL</sequence>
<comment type="subcellular location">
    <subcellularLocation>
        <location evidence="1">Cell inner membrane</location>
        <topology evidence="1">Multi-pass membrane protein</topology>
    </subcellularLocation>
    <subcellularLocation>
        <location evidence="9">Cell membrane</location>
        <topology evidence="9">Multi-pass membrane protein</topology>
    </subcellularLocation>
</comment>
<keyword evidence="7 9" id="KW-1133">Transmembrane helix</keyword>
<dbReference type="Pfam" id="PF01061">
    <property type="entry name" value="ABC2_membrane"/>
    <property type="match status" value="1"/>
</dbReference>
<keyword evidence="12" id="KW-1185">Reference proteome</keyword>
<dbReference type="AlphaFoldDB" id="A0A938YNG1"/>
<feature type="transmembrane region" description="Helical" evidence="9">
    <location>
        <begin position="180"/>
        <end position="203"/>
    </location>
</feature>
<protein>
    <recommendedName>
        <fullName evidence="9">Transport permease protein</fullName>
    </recommendedName>
</protein>
<evidence type="ECO:0000256" key="5">
    <source>
        <dbReference type="ARBA" id="ARBA00022519"/>
    </source>
</evidence>
<feature type="domain" description="ABC transmembrane type-2" evidence="10">
    <location>
        <begin position="31"/>
        <end position="269"/>
    </location>
</feature>
<proteinExistence type="inferred from homology"/>
<dbReference type="GO" id="GO:0140359">
    <property type="term" value="F:ABC-type transporter activity"/>
    <property type="evidence" value="ECO:0007669"/>
    <property type="project" value="InterPro"/>
</dbReference>
<reference evidence="11" key="1">
    <citation type="submission" date="2021-01" db="EMBL/GenBank/DDBJ databases">
        <title>KCTC 19127 draft genome.</title>
        <authorList>
            <person name="An D."/>
        </authorList>
    </citation>
    <scope>NUCLEOTIDE SEQUENCE</scope>
    <source>
        <strain evidence="11">KCTC 19127</strain>
    </source>
</reference>
<dbReference type="GO" id="GO:0015920">
    <property type="term" value="P:lipopolysaccharide transport"/>
    <property type="evidence" value="ECO:0007669"/>
    <property type="project" value="TreeGrafter"/>
</dbReference>
<keyword evidence="8 9" id="KW-0472">Membrane</keyword>
<dbReference type="InterPro" id="IPR047817">
    <property type="entry name" value="ABC2_TM_bact-type"/>
</dbReference>
<evidence type="ECO:0000259" key="10">
    <source>
        <dbReference type="PROSITE" id="PS51012"/>
    </source>
</evidence>
<evidence type="ECO:0000256" key="7">
    <source>
        <dbReference type="ARBA" id="ARBA00022989"/>
    </source>
</evidence>
<feature type="transmembrane region" description="Helical" evidence="9">
    <location>
        <begin position="117"/>
        <end position="138"/>
    </location>
</feature>
<dbReference type="InterPro" id="IPR013525">
    <property type="entry name" value="ABC2_TM"/>
</dbReference>
<keyword evidence="4 9" id="KW-1003">Cell membrane</keyword>
<dbReference type="Proteomes" id="UP000663801">
    <property type="component" value="Unassembled WGS sequence"/>
</dbReference>
<comment type="similarity">
    <text evidence="2 9">Belongs to the ABC-2 integral membrane protein family.</text>
</comment>
<evidence type="ECO:0000256" key="6">
    <source>
        <dbReference type="ARBA" id="ARBA00022692"/>
    </source>
</evidence>
<dbReference type="PANTHER" id="PTHR30413:SF8">
    <property type="entry name" value="TRANSPORT PERMEASE PROTEIN"/>
    <property type="match status" value="1"/>
</dbReference>
<dbReference type="EMBL" id="JAERWL010000018">
    <property type="protein sequence ID" value="MBM9478509.1"/>
    <property type="molecule type" value="Genomic_DNA"/>
</dbReference>
<dbReference type="PANTHER" id="PTHR30413">
    <property type="entry name" value="INNER MEMBRANE TRANSPORT PERMEASE"/>
    <property type="match status" value="1"/>
</dbReference>
<keyword evidence="3 9" id="KW-0813">Transport</keyword>
<keyword evidence="5" id="KW-0997">Cell inner membrane</keyword>